<dbReference type="EMBL" id="BK032679">
    <property type="protein sequence ID" value="DAF54476.1"/>
    <property type="molecule type" value="Genomic_DNA"/>
</dbReference>
<protein>
    <submittedName>
        <fullName evidence="1">Uncharacterized protein</fullName>
    </submittedName>
</protein>
<evidence type="ECO:0000313" key="1">
    <source>
        <dbReference type="EMBL" id="DAF54476.1"/>
    </source>
</evidence>
<organism evidence="1">
    <name type="scientific">Siphoviridae sp. ctKwY15</name>
    <dbReference type="NCBI Taxonomy" id="2827843"/>
    <lineage>
        <taxon>Viruses</taxon>
        <taxon>Duplodnaviria</taxon>
        <taxon>Heunggongvirae</taxon>
        <taxon>Uroviricota</taxon>
        <taxon>Caudoviricetes</taxon>
    </lineage>
</organism>
<reference evidence="1" key="1">
    <citation type="journal article" date="2021" name="Proc. Natl. Acad. Sci. U.S.A.">
        <title>A Catalog of Tens of Thousands of Viruses from Human Metagenomes Reveals Hidden Associations with Chronic Diseases.</title>
        <authorList>
            <person name="Tisza M.J."/>
            <person name="Buck C.B."/>
        </authorList>
    </citation>
    <scope>NUCLEOTIDE SEQUENCE</scope>
    <source>
        <strain evidence="1">CtKwY15</strain>
    </source>
</reference>
<sequence length="51" mass="5786">MLISEFIQQLQDLCDNEGDMEIVIVTGNNGLGSIPHVKKSPLYDQFEITKY</sequence>
<accession>A0A8S5STV1</accession>
<proteinExistence type="predicted"/>
<name>A0A8S5STV1_9CAUD</name>